<protein>
    <submittedName>
        <fullName evidence="3">Nuclear transport factor 2 family protein</fullName>
    </submittedName>
</protein>
<dbReference type="InterPro" id="IPR032710">
    <property type="entry name" value="NTF2-like_dom_sf"/>
</dbReference>
<proteinExistence type="predicted"/>
<dbReference type="GeneID" id="81125049"/>
<dbReference type="Proteomes" id="UP001596461">
    <property type="component" value="Unassembled WGS sequence"/>
</dbReference>
<dbReference type="Gene3D" id="3.10.450.50">
    <property type="match status" value="1"/>
</dbReference>
<evidence type="ECO:0000313" key="3">
    <source>
        <dbReference type="EMBL" id="MFC7070434.1"/>
    </source>
</evidence>
<evidence type="ECO:0000256" key="1">
    <source>
        <dbReference type="SAM" id="MobiDB-lite"/>
    </source>
</evidence>
<dbReference type="EMBL" id="JBHTAH010000010">
    <property type="protein sequence ID" value="MFC7070434.1"/>
    <property type="molecule type" value="Genomic_DNA"/>
</dbReference>
<gene>
    <name evidence="3" type="ORF">ACFQL9_12350</name>
</gene>
<name>A0ABD5WHZ9_9EURY</name>
<feature type="compositionally biased region" description="Basic and acidic residues" evidence="1">
    <location>
        <begin position="56"/>
        <end position="73"/>
    </location>
</feature>
<organism evidence="3 4">
    <name type="scientific">Halobaculum lipolyticum</name>
    <dbReference type="NCBI Taxonomy" id="3032001"/>
    <lineage>
        <taxon>Archaea</taxon>
        <taxon>Methanobacteriati</taxon>
        <taxon>Methanobacteriota</taxon>
        <taxon>Stenosarchaea group</taxon>
        <taxon>Halobacteria</taxon>
        <taxon>Halobacteriales</taxon>
        <taxon>Haloferacaceae</taxon>
        <taxon>Halobaculum</taxon>
    </lineage>
</organism>
<feature type="domain" description="SnoaL-like" evidence="2">
    <location>
        <begin position="7"/>
        <end position="65"/>
    </location>
</feature>
<feature type="compositionally biased region" description="Acidic residues" evidence="1">
    <location>
        <begin position="74"/>
        <end position="93"/>
    </location>
</feature>
<keyword evidence="4" id="KW-1185">Reference proteome</keyword>
<dbReference type="SUPFAM" id="SSF54427">
    <property type="entry name" value="NTF2-like"/>
    <property type="match status" value="1"/>
</dbReference>
<dbReference type="InterPro" id="IPR037401">
    <property type="entry name" value="SnoaL-like"/>
</dbReference>
<comment type="caution">
    <text evidence="3">The sequence shown here is derived from an EMBL/GenBank/DDBJ whole genome shotgun (WGS) entry which is preliminary data.</text>
</comment>
<dbReference type="AlphaFoldDB" id="A0ABD5WHZ9"/>
<feature type="region of interest" description="Disordered" evidence="1">
    <location>
        <begin position="56"/>
        <end position="93"/>
    </location>
</feature>
<dbReference type="RefSeq" id="WP_284033127.1">
    <property type="nucleotide sequence ID" value="NZ_CP126154.1"/>
</dbReference>
<reference evidence="3 4" key="1">
    <citation type="journal article" date="2019" name="Int. J. Syst. Evol. Microbiol.">
        <title>The Global Catalogue of Microorganisms (GCM) 10K type strain sequencing project: providing services to taxonomists for standard genome sequencing and annotation.</title>
        <authorList>
            <consortium name="The Broad Institute Genomics Platform"/>
            <consortium name="The Broad Institute Genome Sequencing Center for Infectious Disease"/>
            <person name="Wu L."/>
            <person name="Ma J."/>
        </authorList>
    </citation>
    <scope>NUCLEOTIDE SEQUENCE [LARGE SCALE GENOMIC DNA]</scope>
    <source>
        <strain evidence="3 4">DT31</strain>
    </source>
</reference>
<evidence type="ECO:0000259" key="2">
    <source>
        <dbReference type="Pfam" id="PF12680"/>
    </source>
</evidence>
<sequence length="142" mass="15269">MSPEATVRAYYRAIDDGEYDDLAALLAPGFVHDRPDRTLSGRASFVRFMREERPRTDTEHAVDAVYRRSRDDADGAGEDASDGDASDADASDADAAEVAVRGRLLDAADGTALFGFVDVFRVGESAGTDGRTGVVRLTTYTD</sequence>
<accession>A0ABD5WHZ9</accession>
<dbReference type="Pfam" id="PF12680">
    <property type="entry name" value="SnoaL_2"/>
    <property type="match status" value="1"/>
</dbReference>
<evidence type="ECO:0000313" key="4">
    <source>
        <dbReference type="Proteomes" id="UP001596461"/>
    </source>
</evidence>